<dbReference type="InterPro" id="IPR052158">
    <property type="entry name" value="INH-QAR"/>
</dbReference>
<dbReference type="AlphaFoldDB" id="A0A2I1ELQ4"/>
<organism evidence="3 5">
    <name type="scientific">Rhizophagus irregularis</name>
    <dbReference type="NCBI Taxonomy" id="588596"/>
    <lineage>
        <taxon>Eukaryota</taxon>
        <taxon>Fungi</taxon>
        <taxon>Fungi incertae sedis</taxon>
        <taxon>Mucoromycota</taxon>
        <taxon>Glomeromycotina</taxon>
        <taxon>Glomeromycetes</taxon>
        <taxon>Glomerales</taxon>
        <taxon>Glomeraceae</taxon>
        <taxon>Rhizophagus</taxon>
    </lineage>
</organism>
<dbReference type="Proteomes" id="UP000232722">
    <property type="component" value="Unassembled WGS sequence"/>
</dbReference>
<evidence type="ECO:0000313" key="5">
    <source>
        <dbReference type="Proteomes" id="UP000232688"/>
    </source>
</evidence>
<dbReference type="InterPro" id="IPR002818">
    <property type="entry name" value="DJ-1/PfpI"/>
</dbReference>
<evidence type="ECO:0000259" key="1">
    <source>
        <dbReference type="Pfam" id="PF01965"/>
    </source>
</evidence>
<dbReference type="VEuPathDB" id="FungiDB:FUN_005275"/>
<keyword evidence="7" id="KW-1185">Reference proteome</keyword>
<protein>
    <submittedName>
        <fullName evidence="3">ThiJ/PfpI domain-containing protein</fullName>
    </submittedName>
</protein>
<evidence type="ECO:0000313" key="3">
    <source>
        <dbReference type="EMBL" id="PKC64036.1"/>
    </source>
</evidence>
<dbReference type="PANTHER" id="PTHR43130">
    <property type="entry name" value="ARAC-FAMILY TRANSCRIPTIONAL REGULATOR"/>
    <property type="match status" value="1"/>
</dbReference>
<dbReference type="CDD" id="cd03139">
    <property type="entry name" value="GATase1_PfpI_2"/>
    <property type="match status" value="1"/>
</dbReference>
<evidence type="ECO:0000313" key="4">
    <source>
        <dbReference type="EMBL" id="PKY47261.1"/>
    </source>
</evidence>
<dbReference type="VEuPathDB" id="FungiDB:RhiirA1_537345"/>
<feature type="domain" description="DJ-1/PfpI" evidence="1">
    <location>
        <begin position="11"/>
        <end position="169"/>
    </location>
</feature>
<reference evidence="4 7" key="1">
    <citation type="submission" date="2015-10" db="EMBL/GenBank/DDBJ databases">
        <title>Genome analyses suggest a sexual origin of heterokaryosis in a supposedly ancient asexual fungus.</title>
        <authorList>
            <person name="Ropars J."/>
            <person name="Sedzielewska K."/>
            <person name="Noel J."/>
            <person name="Charron P."/>
            <person name="Farinelli L."/>
            <person name="Marton T."/>
            <person name="Kruger M."/>
            <person name="Pelin A."/>
            <person name="Brachmann A."/>
            <person name="Corradi N."/>
        </authorList>
    </citation>
    <scope>NUCLEOTIDE SEQUENCE [LARGE SCALE GENOMIC DNA]</scope>
    <source>
        <strain evidence="4 7">A4</strain>
        <strain evidence="2 6">A5</strain>
    </source>
</reference>
<name>A0A2I1ELQ4_9GLOM</name>
<evidence type="ECO:0000313" key="7">
    <source>
        <dbReference type="Proteomes" id="UP000234323"/>
    </source>
</evidence>
<dbReference type="Pfam" id="PF01965">
    <property type="entry name" value="DJ-1_PfpI"/>
    <property type="match status" value="1"/>
</dbReference>
<reference evidence="2 6" key="2">
    <citation type="submission" date="2017-09" db="EMBL/GenBank/DDBJ databases">
        <title>Extensive intraspecific genome diversity in a model arbuscular mycorrhizal fungus.</title>
        <authorList>
            <person name="Chen E.C."/>
            <person name="Morin E."/>
            <person name="Beaudet D."/>
            <person name="Noel J."/>
            <person name="Ndikumana S."/>
            <person name="Charron P."/>
            <person name="St-Onge C."/>
            <person name="Giorgi J."/>
            <person name="Grigoriev I.V."/>
            <person name="Roux C."/>
            <person name="Martin F.M."/>
            <person name="Corradi N."/>
        </authorList>
    </citation>
    <scope>NUCLEOTIDE SEQUENCE [LARGE SCALE GENOMIC DNA]</scope>
    <source>
        <strain evidence="2 6">A5</strain>
    </source>
</reference>
<comment type="caution">
    <text evidence="3">The sequence shown here is derived from an EMBL/GenBank/DDBJ whole genome shotgun (WGS) entry which is preliminary data.</text>
</comment>
<sequence length="202" mass="22363">MSKDKLTIGAILFPEYDLLDVNGPLRMFGALENVNILMISQHGDKIKSGSKIGNYTEYNFGNCPEFDILFVPGGMGTRKEVNNPVLLEFIKNQIPKVKYVLIVCTGAGLVAKTGLLDGKKATTNKLAWQWVTSQGPNVLWKKKARWVVDGKIYTSAGVSAGMDMALGFISDVYGRKVANDVALKTEYDWHTDPNWDPFGEKI</sequence>
<dbReference type="InterPro" id="IPR029062">
    <property type="entry name" value="Class_I_gatase-like"/>
</dbReference>
<dbReference type="PANTHER" id="PTHR43130:SF15">
    <property type="entry name" value="THIJ_PFPI FAMILY PROTEIN (AFU_ORTHOLOGUE AFUA_5G14240)"/>
    <property type="match status" value="1"/>
</dbReference>
<accession>A0A2I1ELQ4</accession>
<dbReference type="Proteomes" id="UP000234323">
    <property type="component" value="Unassembled WGS sequence"/>
</dbReference>
<gene>
    <name evidence="3" type="ORF">RhiirA1_537345</name>
    <name evidence="4" type="ORF">RhiirA4_403249</name>
    <name evidence="2" type="ORF">RhiirA5_500451</name>
</gene>
<reference evidence="3 5" key="4">
    <citation type="submission" date="2017-10" db="EMBL/GenBank/DDBJ databases">
        <title>Genome analyses suggest a sexual origin of heterokaryosis in a supposedly ancient asexual fungus.</title>
        <authorList>
            <person name="Corradi N."/>
            <person name="Sedzielewska K."/>
            <person name="Noel J."/>
            <person name="Charron P."/>
            <person name="Farinelli L."/>
            <person name="Marton T."/>
            <person name="Kruger M."/>
            <person name="Pelin A."/>
            <person name="Brachmann A."/>
            <person name="Corradi N."/>
        </authorList>
    </citation>
    <scope>NUCLEOTIDE SEQUENCE [LARGE SCALE GENOMIC DNA]</scope>
    <source>
        <strain evidence="3 5">A1</strain>
    </source>
</reference>
<reference evidence="3 5" key="3">
    <citation type="submission" date="2017-10" db="EMBL/GenBank/DDBJ databases">
        <title>Extensive intraspecific genome diversity in a model arbuscular mycorrhizal fungus.</title>
        <authorList>
            <person name="Chen E.C.H."/>
            <person name="Morin E."/>
            <person name="Baudet D."/>
            <person name="Noel J."/>
            <person name="Ndikumana S."/>
            <person name="Charron P."/>
            <person name="St-Onge C."/>
            <person name="Giorgi J."/>
            <person name="Grigoriev I.V."/>
            <person name="Roux C."/>
            <person name="Martin F.M."/>
            <person name="Corradi N."/>
        </authorList>
    </citation>
    <scope>NUCLEOTIDE SEQUENCE [LARGE SCALE GENOMIC DNA]</scope>
    <source>
        <strain evidence="3 5">A1</strain>
    </source>
</reference>
<dbReference type="EMBL" id="LLXH01000675">
    <property type="protein sequence ID" value="PKC64036.1"/>
    <property type="molecule type" value="Genomic_DNA"/>
</dbReference>
<dbReference type="EMBL" id="LLXJ01000607">
    <property type="protein sequence ID" value="PKC07760.1"/>
    <property type="molecule type" value="Genomic_DNA"/>
</dbReference>
<evidence type="ECO:0000313" key="2">
    <source>
        <dbReference type="EMBL" id="PKC07760.1"/>
    </source>
</evidence>
<dbReference type="Proteomes" id="UP000232688">
    <property type="component" value="Unassembled WGS sequence"/>
</dbReference>
<dbReference type="OrthoDB" id="543156at2759"/>
<dbReference type="Gene3D" id="3.40.50.880">
    <property type="match status" value="1"/>
</dbReference>
<evidence type="ECO:0000313" key="6">
    <source>
        <dbReference type="Proteomes" id="UP000232722"/>
    </source>
</evidence>
<dbReference type="VEuPathDB" id="FungiDB:RhiirFUN_004946"/>
<dbReference type="SUPFAM" id="SSF52317">
    <property type="entry name" value="Class I glutamine amidotransferase-like"/>
    <property type="match status" value="1"/>
</dbReference>
<dbReference type="EMBL" id="LLXI01000530">
    <property type="protein sequence ID" value="PKY47261.1"/>
    <property type="molecule type" value="Genomic_DNA"/>
</dbReference>
<proteinExistence type="predicted"/>